<dbReference type="HOGENOM" id="CLU_2447772_0_0_2"/>
<dbReference type="eggNOG" id="arCOG05389">
    <property type="taxonomic scope" value="Archaea"/>
</dbReference>
<dbReference type="STRING" id="273116.gene:9380900"/>
<dbReference type="EMBL" id="BA000011">
    <property type="protein sequence ID" value="BAB59273.1"/>
    <property type="molecule type" value="Genomic_DNA"/>
</dbReference>
<reference evidence="1 2" key="1">
    <citation type="journal article" date="1999" name="Proc. Jpn. Acad.">
        <title>Determination of the complete genomic DNA sequence of Thermoplasma volvanium GSS1.</title>
        <authorList>
            <person name="Kawashima T."/>
            <person name="Yamamoto Y."/>
            <person name="Aramaki H."/>
            <person name="Nunoshiba T."/>
            <person name="Kawamoto T."/>
            <person name="Watanabe K."/>
            <person name="Yamazaki M."/>
            <person name="Kanehori K."/>
            <person name="Amano N."/>
            <person name="Ohya Y."/>
            <person name="Makino K."/>
            <person name="Suzuki M."/>
        </authorList>
    </citation>
    <scope>NUCLEOTIDE SEQUENCE [LARGE SCALE GENOMIC DNA]</scope>
    <source>
        <strain evidence="2">ATCC 51530 / DSM 4299 / JCM 9571 / NBRC 15438 / GSS1</strain>
    </source>
</reference>
<organism evidence="1 2">
    <name type="scientific">Thermoplasma volcanium (strain ATCC 51530 / DSM 4299 / JCM 9571 / NBRC 15438 / GSS1)</name>
    <dbReference type="NCBI Taxonomy" id="273116"/>
    <lineage>
        <taxon>Archaea</taxon>
        <taxon>Methanobacteriati</taxon>
        <taxon>Thermoplasmatota</taxon>
        <taxon>Thermoplasmata</taxon>
        <taxon>Thermoplasmatales</taxon>
        <taxon>Thermoplasmataceae</taxon>
        <taxon>Thermoplasma</taxon>
    </lineage>
</organism>
<reference evidence="1 2" key="2">
    <citation type="journal article" date="2000" name="Proc. Natl. Acad. Sci. U.S.A.">
        <title>Archaeal adaptation to higher temperatures revealed by genomic sequence of Thermoplasma volcanium.</title>
        <authorList>
            <person name="Kawashima T."/>
            <person name="Amano N."/>
            <person name="Koike H."/>
            <person name="Makino S."/>
            <person name="Higuchi S."/>
            <person name="Kawashima-Ohya Y."/>
            <person name="Watanabe K."/>
            <person name="Yamazaki M."/>
            <person name="Kanehori K."/>
            <person name="Kawamoto T."/>
            <person name="Nunoshiba T."/>
            <person name="Yamamoto Y."/>
            <person name="Aramaki H."/>
            <person name="Makino K."/>
            <person name="Suzuki M."/>
        </authorList>
    </citation>
    <scope>NUCLEOTIDE SEQUENCE [LARGE SCALE GENOMIC DNA]</scope>
    <source>
        <strain evidence="2">ATCC 51530 / DSM 4299 / JCM 9571 / NBRC 15438 / GSS1</strain>
    </source>
</reference>
<dbReference type="AlphaFoldDB" id="Q97CH0"/>
<gene>
    <name evidence="1" type="ORF">TVG0139918</name>
</gene>
<evidence type="ECO:0000313" key="2">
    <source>
        <dbReference type="Proteomes" id="UP000001017"/>
    </source>
</evidence>
<dbReference type="GeneID" id="1441615"/>
<keyword evidence="2" id="KW-1185">Reference proteome</keyword>
<proteinExistence type="predicted"/>
<sequence length="89" mass="10269">MKEYETETKGGKVEARVFIDSGKFVIYGYEEDGKMEKKYRLVLKGEKENRSFFIIPTGNKRNLAIDADFESEVYVLKDGKSVKVSDLFD</sequence>
<dbReference type="PaxDb" id="273116-14324345"/>
<protein>
    <submittedName>
        <fullName evidence="1">TVG0139918 protein</fullName>
    </submittedName>
</protein>
<evidence type="ECO:0000313" key="1">
    <source>
        <dbReference type="EMBL" id="BAB59273.1"/>
    </source>
</evidence>
<dbReference type="Proteomes" id="UP000001017">
    <property type="component" value="Chromosome"/>
</dbReference>
<dbReference type="KEGG" id="tvo:TVG0139918"/>
<name>Q97CH0_THEVO</name>
<accession>Q97CH0</accession>
<dbReference type="OrthoDB" id="55568at2157"/>
<dbReference type="RefSeq" id="WP_010916385.1">
    <property type="nucleotide sequence ID" value="NC_002689.2"/>
</dbReference>